<evidence type="ECO:0000256" key="1">
    <source>
        <dbReference type="ARBA" id="ARBA00022448"/>
    </source>
</evidence>
<accession>A0A5N4WQJ0</accession>
<sequence>MHSIHDNNHATGVILDVQKLHIQHEQTTLLDNLSFQLHRGKTLALVGESGSGKTISCLALLGLLPSSLLRSGRVNYADIDLLKLSAPQLQSIRGHKIALIFQDPMAALNPLHRVEKIVGEALILQGLSQQFVRQRVIHLLNDVGLTQTEALLKRYPHQLSGGQRQRVMIAAALALDPEILIADEPTTALDVTLQIQILDLIKTLQQQRKMSLILISHDLNLVRQYADDVIVMNQGHVEQQGATEQVFQHPATDYTRELMNHNFGEALAPALTPTLLQLEQLLVQYPIKQGWLNRVTGQQIAVEIPHLTLMQGECIGIVGESGSGKSSLALAIVRLVQSQGQILFQQQNLNALNQKQLRSLRANFQIVFQDPFSSLNSRLTVQQIIAEGLTLGHQHENHIEAKVSQALLDVELDDSFKHRYPHELSGGQRQRVALARALVLKPQLMILDEPTSSLDRTTQRAIVQLLRRLQQQYQLSYLLISHDLHVVRAISQKVLVLRASQVIEMQTTEALFAHPLHLYTQQLIQASQYHSTDKVDKINCQK</sequence>
<proteinExistence type="predicted"/>
<dbReference type="SUPFAM" id="SSF52540">
    <property type="entry name" value="P-loop containing nucleoside triphosphate hydrolases"/>
    <property type="match status" value="2"/>
</dbReference>
<dbReference type="CDD" id="cd03257">
    <property type="entry name" value="ABC_NikE_OppD_transporters"/>
    <property type="match status" value="2"/>
</dbReference>
<evidence type="ECO:0000256" key="2">
    <source>
        <dbReference type="ARBA" id="ARBA00022741"/>
    </source>
</evidence>
<dbReference type="Proteomes" id="UP000325788">
    <property type="component" value="Unassembled WGS sequence"/>
</dbReference>
<protein>
    <submittedName>
        <fullName evidence="5">ABC transporter ATP-binding protein</fullName>
    </submittedName>
</protein>
<evidence type="ECO:0000259" key="4">
    <source>
        <dbReference type="PROSITE" id="PS50893"/>
    </source>
</evidence>
<reference evidence="5 6" key="1">
    <citation type="submission" date="2019-09" db="EMBL/GenBank/DDBJ databases">
        <title>Draft genome sequence of Acinetobacter tandoii W4-4-4 isolated from environmental water sample.</title>
        <authorList>
            <person name="Wee S.K."/>
            <person name="Yan B."/>
            <person name="Mustaffa S.B."/>
            <person name="Yap E.P.H."/>
        </authorList>
    </citation>
    <scope>NUCLEOTIDE SEQUENCE [LARGE SCALE GENOMIC DNA]</scope>
    <source>
        <strain evidence="5 6">W4-4-4</strain>
    </source>
</reference>
<dbReference type="PROSITE" id="PS50893">
    <property type="entry name" value="ABC_TRANSPORTER_2"/>
    <property type="match status" value="2"/>
</dbReference>
<dbReference type="InterPro" id="IPR050319">
    <property type="entry name" value="ABC_transp_ATP-bind"/>
</dbReference>
<dbReference type="Pfam" id="PF00005">
    <property type="entry name" value="ABC_tran"/>
    <property type="match status" value="2"/>
</dbReference>
<evidence type="ECO:0000313" key="6">
    <source>
        <dbReference type="Proteomes" id="UP000325788"/>
    </source>
</evidence>
<dbReference type="NCBIfam" id="NF008453">
    <property type="entry name" value="PRK11308.1"/>
    <property type="match status" value="2"/>
</dbReference>
<dbReference type="EMBL" id="VXLD01000001">
    <property type="protein sequence ID" value="KAB1859674.1"/>
    <property type="molecule type" value="Genomic_DNA"/>
</dbReference>
<dbReference type="GO" id="GO:0016887">
    <property type="term" value="F:ATP hydrolysis activity"/>
    <property type="evidence" value="ECO:0007669"/>
    <property type="project" value="InterPro"/>
</dbReference>
<organism evidence="5 6">
    <name type="scientific">Acinetobacter tandoii</name>
    <dbReference type="NCBI Taxonomy" id="202954"/>
    <lineage>
        <taxon>Bacteria</taxon>
        <taxon>Pseudomonadati</taxon>
        <taxon>Pseudomonadota</taxon>
        <taxon>Gammaproteobacteria</taxon>
        <taxon>Moraxellales</taxon>
        <taxon>Moraxellaceae</taxon>
        <taxon>Acinetobacter</taxon>
    </lineage>
</organism>
<gene>
    <name evidence="5" type="ORF">F4W09_00665</name>
</gene>
<dbReference type="InterPro" id="IPR003593">
    <property type="entry name" value="AAA+_ATPase"/>
</dbReference>
<comment type="caution">
    <text evidence="5">The sequence shown here is derived from an EMBL/GenBank/DDBJ whole genome shotgun (WGS) entry which is preliminary data.</text>
</comment>
<name>A0A5N4WQJ0_9GAMM</name>
<feature type="domain" description="ABC transporter" evidence="4">
    <location>
        <begin position="15"/>
        <end position="259"/>
    </location>
</feature>
<dbReference type="PROSITE" id="PS00211">
    <property type="entry name" value="ABC_TRANSPORTER_1"/>
    <property type="match status" value="2"/>
</dbReference>
<dbReference type="InterPro" id="IPR003439">
    <property type="entry name" value="ABC_transporter-like_ATP-bd"/>
</dbReference>
<dbReference type="GO" id="GO:0005524">
    <property type="term" value="F:ATP binding"/>
    <property type="evidence" value="ECO:0007669"/>
    <property type="project" value="UniProtKB-KW"/>
</dbReference>
<keyword evidence="1" id="KW-0813">Transport</keyword>
<feature type="domain" description="ABC transporter" evidence="4">
    <location>
        <begin position="276"/>
        <end position="524"/>
    </location>
</feature>
<dbReference type="AlphaFoldDB" id="A0A5N4WQJ0"/>
<dbReference type="SMART" id="SM00382">
    <property type="entry name" value="AAA"/>
    <property type="match status" value="2"/>
</dbReference>
<dbReference type="InterPro" id="IPR027417">
    <property type="entry name" value="P-loop_NTPase"/>
</dbReference>
<evidence type="ECO:0000256" key="3">
    <source>
        <dbReference type="ARBA" id="ARBA00022840"/>
    </source>
</evidence>
<dbReference type="InterPro" id="IPR017871">
    <property type="entry name" value="ABC_transporter-like_CS"/>
</dbReference>
<dbReference type="RefSeq" id="WP_151503703.1">
    <property type="nucleotide sequence ID" value="NZ_VXLD01000001.1"/>
</dbReference>
<dbReference type="PANTHER" id="PTHR43776">
    <property type="entry name" value="TRANSPORT ATP-BINDING PROTEIN"/>
    <property type="match status" value="1"/>
</dbReference>
<keyword evidence="2" id="KW-0547">Nucleotide-binding</keyword>
<dbReference type="NCBIfam" id="NF007739">
    <property type="entry name" value="PRK10419.1"/>
    <property type="match status" value="2"/>
</dbReference>
<dbReference type="GO" id="GO:0055085">
    <property type="term" value="P:transmembrane transport"/>
    <property type="evidence" value="ECO:0007669"/>
    <property type="project" value="UniProtKB-ARBA"/>
</dbReference>
<evidence type="ECO:0000313" key="5">
    <source>
        <dbReference type="EMBL" id="KAB1859674.1"/>
    </source>
</evidence>
<dbReference type="Gene3D" id="3.40.50.300">
    <property type="entry name" value="P-loop containing nucleotide triphosphate hydrolases"/>
    <property type="match status" value="2"/>
</dbReference>
<keyword evidence="3 5" id="KW-0067">ATP-binding</keyword>